<gene>
    <name evidence="1" type="ORF">Agub_g1608</name>
</gene>
<accession>A0AAD3DFQ0</accession>
<reference evidence="1 2" key="1">
    <citation type="journal article" date="2021" name="Sci. Rep.">
        <title>Genome sequencing of the multicellular alga Astrephomene provides insights into convergent evolution of germ-soma differentiation.</title>
        <authorList>
            <person name="Yamashita S."/>
            <person name="Yamamoto K."/>
            <person name="Matsuzaki R."/>
            <person name="Suzuki S."/>
            <person name="Yamaguchi H."/>
            <person name="Hirooka S."/>
            <person name="Minakuchi Y."/>
            <person name="Miyagishima S."/>
            <person name="Kawachi M."/>
            <person name="Toyoda A."/>
            <person name="Nozaki H."/>
        </authorList>
    </citation>
    <scope>NUCLEOTIDE SEQUENCE [LARGE SCALE GENOMIC DNA]</scope>
    <source>
        <strain evidence="1 2">NIES-4017</strain>
    </source>
</reference>
<feature type="non-terminal residue" evidence="1">
    <location>
        <position position="185"/>
    </location>
</feature>
<name>A0AAD3DFQ0_9CHLO</name>
<dbReference type="Proteomes" id="UP001054857">
    <property type="component" value="Unassembled WGS sequence"/>
</dbReference>
<protein>
    <submittedName>
        <fullName evidence="1">Uncharacterized protein</fullName>
    </submittedName>
</protein>
<evidence type="ECO:0000313" key="2">
    <source>
        <dbReference type="Proteomes" id="UP001054857"/>
    </source>
</evidence>
<keyword evidence="2" id="KW-1185">Reference proteome</keyword>
<organism evidence="1 2">
    <name type="scientific">Astrephomene gubernaculifera</name>
    <dbReference type="NCBI Taxonomy" id="47775"/>
    <lineage>
        <taxon>Eukaryota</taxon>
        <taxon>Viridiplantae</taxon>
        <taxon>Chlorophyta</taxon>
        <taxon>core chlorophytes</taxon>
        <taxon>Chlorophyceae</taxon>
        <taxon>CS clade</taxon>
        <taxon>Chlamydomonadales</taxon>
        <taxon>Astrephomenaceae</taxon>
        <taxon>Astrephomene</taxon>
    </lineage>
</organism>
<evidence type="ECO:0000313" key="1">
    <source>
        <dbReference type="EMBL" id="GFR40945.1"/>
    </source>
</evidence>
<dbReference type="AlphaFoldDB" id="A0AAD3DFQ0"/>
<comment type="caution">
    <text evidence="1">The sequence shown here is derived from an EMBL/GenBank/DDBJ whole genome shotgun (WGS) entry which is preliminary data.</text>
</comment>
<dbReference type="EMBL" id="BMAR01000001">
    <property type="protein sequence ID" value="GFR40945.1"/>
    <property type="molecule type" value="Genomic_DNA"/>
</dbReference>
<sequence>SITSSSSTSAGAGGAGGGVSYSGVAGAAGFHVGAPRWLFSVRALQRLLVDPAAFHADVYLHDFYAYATFDLGDLSTFPAASCACVLGGGQAPRPPLLSEVVYGREWLAQAAAVLQMQDGVKEFRRKAVQLYDTARAQETVGPVMRCTTYKEKQGFTVLLLLTPEHARLVAPAIRLARLFVHNIVD</sequence>
<proteinExistence type="predicted"/>
<feature type="non-terminal residue" evidence="1">
    <location>
        <position position="1"/>
    </location>
</feature>